<organism evidence="8 9">
    <name type="scientific">Polypterus senegalus</name>
    <name type="common">Senegal bichir</name>
    <dbReference type="NCBI Taxonomy" id="55291"/>
    <lineage>
        <taxon>Eukaryota</taxon>
        <taxon>Metazoa</taxon>
        <taxon>Chordata</taxon>
        <taxon>Craniata</taxon>
        <taxon>Vertebrata</taxon>
        <taxon>Euteleostomi</taxon>
        <taxon>Actinopterygii</taxon>
        <taxon>Polypteriformes</taxon>
        <taxon>Polypteridae</taxon>
        <taxon>Polypterus</taxon>
    </lineage>
</organism>
<name>A0A8X8BPJ7_POLSE</name>
<feature type="region of interest" description="Disordered" evidence="5">
    <location>
        <begin position="38"/>
        <end position="57"/>
    </location>
</feature>
<keyword evidence="2" id="KW-0964">Secreted</keyword>
<dbReference type="InterPro" id="IPR008983">
    <property type="entry name" value="Tumour_necrosis_fac-like_dom"/>
</dbReference>
<keyword evidence="9" id="KW-1185">Reference proteome</keyword>
<evidence type="ECO:0000256" key="6">
    <source>
        <dbReference type="SAM" id="SignalP"/>
    </source>
</evidence>
<evidence type="ECO:0000313" key="8">
    <source>
        <dbReference type="EMBL" id="KAG2465673.1"/>
    </source>
</evidence>
<feature type="chain" id="PRO_5036445391" evidence="6">
    <location>
        <begin position="24"/>
        <end position="267"/>
    </location>
</feature>
<evidence type="ECO:0000313" key="9">
    <source>
        <dbReference type="Proteomes" id="UP000886611"/>
    </source>
</evidence>
<dbReference type="Gene3D" id="1.20.5.320">
    <property type="entry name" value="6-Phosphogluconate Dehydrogenase, domain 3"/>
    <property type="match status" value="1"/>
</dbReference>
<evidence type="ECO:0000256" key="4">
    <source>
        <dbReference type="ARBA" id="ARBA00022729"/>
    </source>
</evidence>
<dbReference type="AlphaFoldDB" id="A0A8X8BPJ7"/>
<feature type="non-terminal residue" evidence="8">
    <location>
        <position position="267"/>
    </location>
</feature>
<feature type="compositionally biased region" description="Basic and acidic residues" evidence="5">
    <location>
        <begin position="101"/>
        <end position="131"/>
    </location>
</feature>
<comment type="caution">
    <text evidence="8">The sequence shown here is derived from an EMBL/GenBank/DDBJ whole genome shotgun (WGS) entry which is preliminary data.</text>
</comment>
<gene>
    <name evidence="8" type="primary">C1qtnf3</name>
    <name evidence="8" type="ORF">GTO96_0016231</name>
</gene>
<dbReference type="PRINTS" id="PR00007">
    <property type="entry name" value="COMPLEMNTC1Q"/>
</dbReference>
<proteinExistence type="predicted"/>
<dbReference type="Gene3D" id="2.60.120.40">
    <property type="match status" value="1"/>
</dbReference>
<dbReference type="PROSITE" id="PS50871">
    <property type="entry name" value="C1Q"/>
    <property type="match status" value="1"/>
</dbReference>
<evidence type="ECO:0000259" key="7">
    <source>
        <dbReference type="PROSITE" id="PS50871"/>
    </source>
</evidence>
<accession>A0A8X8BPJ7</accession>
<evidence type="ECO:0000256" key="2">
    <source>
        <dbReference type="ARBA" id="ARBA00022525"/>
    </source>
</evidence>
<dbReference type="PANTHER" id="PTHR15427">
    <property type="entry name" value="EMILIN ELASTIN MICROFIBRIL INTERFACE-LOCATED PROTEIN ELASTIN MICROFIBRIL INTERFACER"/>
    <property type="match status" value="1"/>
</dbReference>
<dbReference type="SUPFAM" id="SSF49842">
    <property type="entry name" value="TNF-like"/>
    <property type="match status" value="1"/>
</dbReference>
<evidence type="ECO:0000256" key="1">
    <source>
        <dbReference type="ARBA" id="ARBA00004498"/>
    </source>
</evidence>
<sequence>MTLRIYNGCQLWLFFIFLYFAVCQEEYQEVRRELDKAMTKVDHDPSSTEKEPYGRPHLPDCSQCCRGDLGSRVFTGPPGPAGLPGVPGNHGNNGNNGTPGREGEKGEKGDRGELGPRGERGPHGQKGEKGSHGVPSELQIAFMASLATHFTNENSGIIFSSVETNIGNVYDIMTGRFRAPVTGVYFFAFSMMKHEDVEEVYVYLMHNGNTVITLHSYEVKGKPDTSGNSAVLKLVKDDEVWVRMGTGALHGDHQRFCSFSGFLLFES</sequence>
<dbReference type="PANTHER" id="PTHR15427:SF50">
    <property type="entry name" value="COMPLEMENT C1Q TUMOR NECROSIS FACTOR-RELATED PROTEIN 2-LIKE"/>
    <property type="match status" value="1"/>
</dbReference>
<evidence type="ECO:0000256" key="3">
    <source>
        <dbReference type="ARBA" id="ARBA00022530"/>
    </source>
</evidence>
<feature type="region of interest" description="Disordered" evidence="5">
    <location>
        <begin position="75"/>
        <end position="133"/>
    </location>
</feature>
<dbReference type="Pfam" id="PF01391">
    <property type="entry name" value="Collagen"/>
    <property type="match status" value="1"/>
</dbReference>
<dbReference type="SMART" id="SM00110">
    <property type="entry name" value="C1Q"/>
    <property type="match status" value="1"/>
</dbReference>
<feature type="domain" description="C1q" evidence="7">
    <location>
        <begin position="135"/>
        <end position="267"/>
    </location>
</feature>
<feature type="non-terminal residue" evidence="8">
    <location>
        <position position="1"/>
    </location>
</feature>
<comment type="subcellular location">
    <subcellularLocation>
        <location evidence="1">Secreted</location>
        <location evidence="1">Extracellular space</location>
        <location evidence="1">Extracellular matrix</location>
    </subcellularLocation>
</comment>
<dbReference type="EMBL" id="JAATIS010001721">
    <property type="protein sequence ID" value="KAG2465673.1"/>
    <property type="molecule type" value="Genomic_DNA"/>
</dbReference>
<dbReference type="InterPro" id="IPR008160">
    <property type="entry name" value="Collagen"/>
</dbReference>
<dbReference type="Proteomes" id="UP000886611">
    <property type="component" value="Unassembled WGS sequence"/>
</dbReference>
<protein>
    <submittedName>
        <fullName evidence="8">C1QT3 protein</fullName>
    </submittedName>
</protein>
<dbReference type="InterPro" id="IPR001073">
    <property type="entry name" value="C1q_dom"/>
</dbReference>
<evidence type="ECO:0000256" key="5">
    <source>
        <dbReference type="SAM" id="MobiDB-lite"/>
    </source>
</evidence>
<keyword evidence="3" id="KW-0272">Extracellular matrix</keyword>
<feature type="signal peptide" evidence="6">
    <location>
        <begin position="1"/>
        <end position="23"/>
    </location>
</feature>
<feature type="compositionally biased region" description="Low complexity" evidence="5">
    <location>
        <begin position="83"/>
        <end position="99"/>
    </location>
</feature>
<dbReference type="Pfam" id="PF00386">
    <property type="entry name" value="C1q"/>
    <property type="match status" value="1"/>
</dbReference>
<keyword evidence="4 6" id="KW-0732">Signal</keyword>
<dbReference type="InterPro" id="IPR050392">
    <property type="entry name" value="Collagen/C1q_domain"/>
</dbReference>
<reference evidence="8 9" key="1">
    <citation type="journal article" date="2021" name="Cell">
        <title>Tracing the genetic footprints of vertebrate landing in non-teleost ray-finned fishes.</title>
        <authorList>
            <person name="Bi X."/>
            <person name="Wang K."/>
            <person name="Yang L."/>
            <person name="Pan H."/>
            <person name="Jiang H."/>
            <person name="Wei Q."/>
            <person name="Fang M."/>
            <person name="Yu H."/>
            <person name="Zhu C."/>
            <person name="Cai Y."/>
            <person name="He Y."/>
            <person name="Gan X."/>
            <person name="Zeng H."/>
            <person name="Yu D."/>
            <person name="Zhu Y."/>
            <person name="Jiang H."/>
            <person name="Qiu Q."/>
            <person name="Yang H."/>
            <person name="Zhang Y.E."/>
            <person name="Wang W."/>
            <person name="Zhu M."/>
            <person name="He S."/>
            <person name="Zhang G."/>
        </authorList>
    </citation>
    <scope>NUCLEOTIDE SEQUENCE [LARGE SCALE GENOMIC DNA]</scope>
    <source>
        <strain evidence="8">Bchr_013</strain>
    </source>
</reference>